<evidence type="ECO:0000313" key="2">
    <source>
        <dbReference type="Proteomes" id="UP000291301"/>
    </source>
</evidence>
<dbReference type="Gene3D" id="3.10.450.50">
    <property type="match status" value="2"/>
</dbReference>
<comment type="caution">
    <text evidence="1">The sequence shown here is derived from an EMBL/GenBank/DDBJ whole genome shotgun (WGS) entry which is preliminary data.</text>
</comment>
<dbReference type="SUPFAM" id="SSF54427">
    <property type="entry name" value="NTF2-like"/>
    <property type="match status" value="2"/>
</dbReference>
<sequence length="330" mass="37050">MTDYRAVAHDFLNALLRVPESDLSAFARKTLSPETFWDVAFPVGRLHGIDAVLEEFILPFRRALHHVHRRDELFIGGANRRSYGGDWVASITHYVGNHADALFGIAPSDRLAFLRSGEFYRLEGGKIVEAKLIVDFLDLMRQARRFPLPEMLGTEMLFPGPASHDGVLPDDRQNGEASLDIIERMLADLHTFDPSTFSSSAQTGDDGYWDEDMLWYGPAGIGSNFRWEGFVKDHREAFLSAFPDRKGGNHYCRIGDGNFAAISGWPSMTMTHQGDYLGAPASGKALTLRVMDFYRCAGGKIMENWVFLDYLDLFDQMGIDLIARSAQMNP</sequence>
<organism evidence="1 2">
    <name type="scientific">Oricola cellulosilytica</name>
    <dbReference type="NCBI Taxonomy" id="1429082"/>
    <lineage>
        <taxon>Bacteria</taxon>
        <taxon>Pseudomonadati</taxon>
        <taxon>Pseudomonadota</taxon>
        <taxon>Alphaproteobacteria</taxon>
        <taxon>Hyphomicrobiales</taxon>
        <taxon>Ahrensiaceae</taxon>
        <taxon>Oricola</taxon>
    </lineage>
</organism>
<dbReference type="AlphaFoldDB" id="A0A4R0PCC2"/>
<dbReference type="RefSeq" id="WP_131566740.1">
    <property type="nucleotide sequence ID" value="NZ_JAINFK010000004.1"/>
</dbReference>
<dbReference type="OrthoDB" id="8410224at2"/>
<dbReference type="Pfam" id="PF07366">
    <property type="entry name" value="SnoaL"/>
    <property type="match status" value="2"/>
</dbReference>
<dbReference type="PANTHER" id="PTHR38436:SF1">
    <property type="entry name" value="ESTER CYCLASE"/>
    <property type="match status" value="1"/>
</dbReference>
<accession>A0A4R0PCC2</accession>
<gene>
    <name evidence="1" type="ORF">E0D97_06060</name>
</gene>
<protein>
    <recommendedName>
        <fullName evidence="3">Polyketide cyclase</fullName>
    </recommendedName>
</protein>
<dbReference type="EMBL" id="SJST01000002">
    <property type="protein sequence ID" value="TCD15111.1"/>
    <property type="molecule type" value="Genomic_DNA"/>
</dbReference>
<dbReference type="Proteomes" id="UP000291301">
    <property type="component" value="Unassembled WGS sequence"/>
</dbReference>
<dbReference type="InterPro" id="IPR032710">
    <property type="entry name" value="NTF2-like_dom_sf"/>
</dbReference>
<dbReference type="PANTHER" id="PTHR38436">
    <property type="entry name" value="POLYKETIDE CYCLASE SNOAL-LIKE DOMAIN"/>
    <property type="match status" value="1"/>
</dbReference>
<reference evidence="1 2" key="1">
    <citation type="journal article" date="2015" name="Antonie Van Leeuwenhoek">
        <title>Oricola cellulosilytica gen. nov., sp. nov., a cellulose-degrading bacterium of the family Phyllobacteriaceae isolated from surface seashore water, and emended descriptions of Mesorhizobium loti and Phyllobacterium myrsinacearum.</title>
        <authorList>
            <person name="Hameed A."/>
            <person name="Shahina M."/>
            <person name="Lai W.A."/>
            <person name="Lin S.Y."/>
            <person name="Young L.S."/>
            <person name="Liu Y.C."/>
            <person name="Hsu Y.H."/>
            <person name="Young C.C."/>
        </authorList>
    </citation>
    <scope>NUCLEOTIDE SEQUENCE [LARGE SCALE GENOMIC DNA]</scope>
    <source>
        <strain evidence="1 2">KCTC 52183</strain>
    </source>
</reference>
<dbReference type="GO" id="GO:0030638">
    <property type="term" value="P:polyketide metabolic process"/>
    <property type="evidence" value="ECO:0007669"/>
    <property type="project" value="InterPro"/>
</dbReference>
<evidence type="ECO:0000313" key="1">
    <source>
        <dbReference type="EMBL" id="TCD15111.1"/>
    </source>
</evidence>
<evidence type="ECO:0008006" key="3">
    <source>
        <dbReference type="Google" id="ProtNLM"/>
    </source>
</evidence>
<dbReference type="InterPro" id="IPR009959">
    <property type="entry name" value="Cyclase_SnoaL-like"/>
</dbReference>
<name>A0A4R0PCC2_9HYPH</name>
<proteinExistence type="predicted"/>
<keyword evidence="2" id="KW-1185">Reference proteome</keyword>